<dbReference type="SMART" id="SM00382">
    <property type="entry name" value="AAA"/>
    <property type="match status" value="1"/>
</dbReference>
<dbReference type="InterPro" id="IPR027417">
    <property type="entry name" value="P-loop_NTPase"/>
</dbReference>
<dbReference type="Proteomes" id="UP001596060">
    <property type="component" value="Unassembled WGS sequence"/>
</dbReference>
<sequence length="387" mass="41048">MPDSDPALANPRPNKRRSAGGLASQAPDVVKPAEVPIVSPDATIAVYDRDEVERQITLAWGFEPRLEEYYGPRPTLGPDEGPRIDKLLAILDDVRGSHRSLLFGTASLQNALAQVHAKCPAFGEVVALYERAVALSQMTGAPVSVPPVLLLGEPGIGKTHASKSIATALGVDIHAFSCATSSDAQALLVGHPPSWRGARTGILTEAMIASASAQPAVLFDEVDKFMTHHTEQPYAVLLSALEPENAGAMRDEYLQVPFNVANALFILTANDAGQIPDFIMDRVLAFNIAPPSGDALVAIARNIVVDVVDTLRGRVALPDEATIRRLARTNPRGIKKIAKLAYGFAAAAGRGQMALADIEAAEAVATANSKPSRIGFLTPGRGRWPDL</sequence>
<proteinExistence type="predicted"/>
<protein>
    <submittedName>
        <fullName evidence="3">AAA family ATPase</fullName>
    </submittedName>
</protein>
<name>A0ABW0NU07_9HYPH</name>
<dbReference type="SUPFAM" id="SSF52540">
    <property type="entry name" value="P-loop containing nucleoside triphosphate hydrolases"/>
    <property type="match status" value="1"/>
</dbReference>
<feature type="region of interest" description="Disordered" evidence="1">
    <location>
        <begin position="1"/>
        <end position="27"/>
    </location>
</feature>
<evidence type="ECO:0000313" key="4">
    <source>
        <dbReference type="Proteomes" id="UP001596060"/>
    </source>
</evidence>
<reference evidence="4" key="1">
    <citation type="journal article" date="2019" name="Int. J. Syst. Evol. Microbiol.">
        <title>The Global Catalogue of Microorganisms (GCM) 10K type strain sequencing project: providing services to taxonomists for standard genome sequencing and annotation.</title>
        <authorList>
            <consortium name="The Broad Institute Genomics Platform"/>
            <consortium name="The Broad Institute Genome Sequencing Center for Infectious Disease"/>
            <person name="Wu L."/>
            <person name="Ma J."/>
        </authorList>
    </citation>
    <scope>NUCLEOTIDE SEQUENCE [LARGE SCALE GENOMIC DNA]</scope>
    <source>
        <strain evidence="4">CCUG 43117</strain>
    </source>
</reference>
<dbReference type="RefSeq" id="WP_377815092.1">
    <property type="nucleotide sequence ID" value="NZ_JBHSLU010000004.1"/>
</dbReference>
<dbReference type="EMBL" id="JBHSLU010000004">
    <property type="protein sequence ID" value="MFC5504001.1"/>
    <property type="molecule type" value="Genomic_DNA"/>
</dbReference>
<gene>
    <name evidence="3" type="ORF">ACFPN9_01875</name>
</gene>
<dbReference type="InterPro" id="IPR001270">
    <property type="entry name" value="ClpA/B"/>
</dbReference>
<evidence type="ECO:0000259" key="2">
    <source>
        <dbReference type="SMART" id="SM00382"/>
    </source>
</evidence>
<dbReference type="PANTHER" id="PTHR43718:SF2">
    <property type="entry name" value="LON PROTEASE HOMOLOG, MITOCHONDRIAL"/>
    <property type="match status" value="1"/>
</dbReference>
<keyword evidence="4" id="KW-1185">Reference proteome</keyword>
<evidence type="ECO:0000313" key="3">
    <source>
        <dbReference type="EMBL" id="MFC5504001.1"/>
    </source>
</evidence>
<dbReference type="Gene3D" id="3.40.50.300">
    <property type="entry name" value="P-loop containing nucleotide triphosphate hydrolases"/>
    <property type="match status" value="1"/>
</dbReference>
<dbReference type="InterPro" id="IPR027065">
    <property type="entry name" value="Lon_Prtase"/>
</dbReference>
<dbReference type="PRINTS" id="PR00300">
    <property type="entry name" value="CLPPROTEASEA"/>
</dbReference>
<organism evidence="3 4">
    <name type="scientific">Bosea massiliensis</name>
    <dbReference type="NCBI Taxonomy" id="151419"/>
    <lineage>
        <taxon>Bacteria</taxon>
        <taxon>Pseudomonadati</taxon>
        <taxon>Pseudomonadota</taxon>
        <taxon>Alphaproteobacteria</taxon>
        <taxon>Hyphomicrobiales</taxon>
        <taxon>Boseaceae</taxon>
        <taxon>Bosea</taxon>
    </lineage>
</organism>
<dbReference type="Pfam" id="PF00004">
    <property type="entry name" value="AAA"/>
    <property type="match status" value="1"/>
</dbReference>
<evidence type="ECO:0000256" key="1">
    <source>
        <dbReference type="SAM" id="MobiDB-lite"/>
    </source>
</evidence>
<accession>A0ABW0NU07</accession>
<comment type="caution">
    <text evidence="3">The sequence shown here is derived from an EMBL/GenBank/DDBJ whole genome shotgun (WGS) entry which is preliminary data.</text>
</comment>
<dbReference type="InterPro" id="IPR003593">
    <property type="entry name" value="AAA+_ATPase"/>
</dbReference>
<dbReference type="PANTHER" id="PTHR43718">
    <property type="entry name" value="LON PROTEASE"/>
    <property type="match status" value="1"/>
</dbReference>
<feature type="domain" description="AAA+ ATPase" evidence="2">
    <location>
        <begin position="144"/>
        <end position="290"/>
    </location>
</feature>
<dbReference type="InterPro" id="IPR003959">
    <property type="entry name" value="ATPase_AAA_core"/>
</dbReference>